<dbReference type="CDD" id="cd02440">
    <property type="entry name" value="AdoMet_MTases"/>
    <property type="match status" value="1"/>
</dbReference>
<keyword evidence="3" id="KW-0949">S-adenosyl-L-methionine</keyword>
<dbReference type="Pfam" id="PF06325">
    <property type="entry name" value="PrmA"/>
    <property type="match status" value="1"/>
</dbReference>
<keyword evidence="6" id="KW-1185">Reference proteome</keyword>
<dbReference type="SUPFAM" id="SSF53335">
    <property type="entry name" value="S-adenosyl-L-methionine-dependent methyltransferases"/>
    <property type="match status" value="1"/>
</dbReference>
<keyword evidence="2" id="KW-0808">Transferase</keyword>
<dbReference type="InterPro" id="IPR029063">
    <property type="entry name" value="SAM-dependent_MTases_sf"/>
</dbReference>
<evidence type="ECO:0000256" key="3">
    <source>
        <dbReference type="ARBA" id="ARBA00022691"/>
    </source>
</evidence>
<evidence type="ECO:0000313" key="5">
    <source>
        <dbReference type="EMBL" id="MBB1242896.1"/>
    </source>
</evidence>
<gene>
    <name evidence="5" type="ORF">GL263_04850</name>
</gene>
<dbReference type="Pfam" id="PF22528">
    <property type="entry name" value="PRMT_C"/>
    <property type="match status" value="1"/>
</dbReference>
<reference evidence="6" key="1">
    <citation type="journal article" date="2020" name="Syst. Appl. Microbiol.">
        <title>Streptomyces alkaliterrae sp. nov., isolated from an alkaline soil, and emended descriptions of Streptomyces alkaliphilus, Streptomyces calidiresistens and Streptomyces durbertensis.</title>
        <authorList>
            <person name="Swiecimska M."/>
            <person name="Golinska P."/>
            <person name="Nouioui I."/>
            <person name="Wypij M."/>
            <person name="Rai M."/>
            <person name="Sangal V."/>
            <person name="Goodfellow M."/>
        </authorList>
    </citation>
    <scope>NUCLEOTIDE SEQUENCE [LARGE SCALE GENOMIC DNA]</scope>
    <source>
        <strain evidence="6">DSM 104538</strain>
    </source>
</reference>
<evidence type="ECO:0000256" key="1">
    <source>
        <dbReference type="ARBA" id="ARBA00022603"/>
    </source>
</evidence>
<protein>
    <submittedName>
        <fullName evidence="5">50S ribosomal protein L11 methyltransferase</fullName>
    </submittedName>
</protein>
<dbReference type="PANTHER" id="PTHR11006:SF4">
    <property type="entry name" value="PROTEIN ARGININE N-METHYLTRANSFERASE 7"/>
    <property type="match status" value="1"/>
</dbReference>
<keyword evidence="5" id="KW-0689">Ribosomal protein</keyword>
<dbReference type="Proteomes" id="UP000766698">
    <property type="component" value="Unassembled WGS sequence"/>
</dbReference>
<dbReference type="PROSITE" id="PS51678">
    <property type="entry name" value="SAM_MT_PRMT"/>
    <property type="match status" value="1"/>
</dbReference>
<dbReference type="GO" id="GO:0008168">
    <property type="term" value="F:methyltransferase activity"/>
    <property type="evidence" value="ECO:0007669"/>
    <property type="project" value="UniProtKB-KW"/>
</dbReference>
<dbReference type="PANTHER" id="PTHR11006">
    <property type="entry name" value="PROTEIN ARGININE N-METHYLTRANSFERASE"/>
    <property type="match status" value="1"/>
</dbReference>
<accession>A0ABR6EC44</accession>
<proteinExistence type="predicted"/>
<evidence type="ECO:0000313" key="6">
    <source>
        <dbReference type="Proteomes" id="UP000766698"/>
    </source>
</evidence>
<organism evidence="5 6">
    <name type="scientific">Streptomyces durbertensis</name>
    <dbReference type="NCBI Taxonomy" id="2448886"/>
    <lineage>
        <taxon>Bacteria</taxon>
        <taxon>Bacillati</taxon>
        <taxon>Actinomycetota</taxon>
        <taxon>Actinomycetes</taxon>
        <taxon>Kitasatosporales</taxon>
        <taxon>Streptomycetaceae</taxon>
        <taxon>Streptomyces</taxon>
    </lineage>
</organism>
<keyword evidence="5" id="KW-0687">Ribonucleoprotein</keyword>
<name>A0ABR6EC44_9ACTN</name>
<dbReference type="EMBL" id="WMLF01000041">
    <property type="protein sequence ID" value="MBB1242896.1"/>
    <property type="molecule type" value="Genomic_DNA"/>
</dbReference>
<dbReference type="GO" id="GO:0032259">
    <property type="term" value="P:methylation"/>
    <property type="evidence" value="ECO:0007669"/>
    <property type="project" value="UniProtKB-KW"/>
</dbReference>
<dbReference type="InterPro" id="IPR055135">
    <property type="entry name" value="PRMT_dom"/>
</dbReference>
<dbReference type="InterPro" id="IPR025799">
    <property type="entry name" value="Arg_MeTrfase"/>
</dbReference>
<dbReference type="GO" id="GO:0005840">
    <property type="term" value="C:ribosome"/>
    <property type="evidence" value="ECO:0007669"/>
    <property type="project" value="UniProtKB-KW"/>
</dbReference>
<dbReference type="Gene3D" id="2.70.160.11">
    <property type="entry name" value="Hnrnp arginine n-methyltransferase1"/>
    <property type="match status" value="1"/>
</dbReference>
<sequence>MTSVTSPTAEGEVRLALAGLRARAQELSRVAEATARVLAAPEGLSTAVPEFRDFAREAVPRWHFAMLNDHERNDALATALERVVPRGGTVLDIGAGTGLLAMMAVRAGAAHVYSCEANPLMVEVARQVVAAEGFADRVTVLACRSDELAVGRELPRRVDAVISEIVDCGLIGEGILPSIRHARRELLAADGVMLPQRARLLGALLQSENAVNLNRVNLASGFDVSRLNTFATPGHFPIRLHTWPHRTLSEPVELVSFDFATGPLGPGERGLAVPVRESGTVHALVAWFEMDLGGGVTLRNSPENVGSHWMQALIPLAKPVEAEAGSTVTLDLVWSETSLSLA</sequence>
<feature type="domain" description="Protein arginine N-methyltransferase" evidence="4">
    <location>
        <begin position="219"/>
        <end position="332"/>
    </location>
</feature>
<comment type="caution">
    <text evidence="5">The sequence shown here is derived from an EMBL/GenBank/DDBJ whole genome shotgun (WGS) entry which is preliminary data.</text>
</comment>
<dbReference type="Gene3D" id="3.40.50.150">
    <property type="entry name" value="Vaccinia Virus protein VP39"/>
    <property type="match status" value="1"/>
</dbReference>
<evidence type="ECO:0000259" key="4">
    <source>
        <dbReference type="Pfam" id="PF22528"/>
    </source>
</evidence>
<keyword evidence="1 5" id="KW-0489">Methyltransferase</keyword>
<evidence type="ECO:0000256" key="2">
    <source>
        <dbReference type="ARBA" id="ARBA00022679"/>
    </source>
</evidence>